<dbReference type="EMBL" id="AHAE01000028">
    <property type="protein sequence ID" value="EJZ82576.1"/>
    <property type="molecule type" value="Genomic_DNA"/>
</dbReference>
<dbReference type="InterPro" id="IPR004477">
    <property type="entry name" value="ComEC_N"/>
</dbReference>
<dbReference type="NCBIfam" id="TIGR00360">
    <property type="entry name" value="ComEC_N-term"/>
    <property type="match status" value="1"/>
</dbReference>
<comment type="subcellular location">
    <subcellularLocation>
        <location evidence="1">Cell membrane</location>
        <topology evidence="1">Multi-pass membrane protein</topology>
    </subcellularLocation>
</comment>
<keyword evidence="3 6" id="KW-0812">Transmembrane</keyword>
<evidence type="ECO:0000313" key="8">
    <source>
        <dbReference type="EMBL" id="EJZ82576.1"/>
    </source>
</evidence>
<feature type="non-terminal residue" evidence="8">
    <location>
        <position position="225"/>
    </location>
</feature>
<dbReference type="InterPro" id="IPR052159">
    <property type="entry name" value="Competence_DNA_uptake"/>
</dbReference>
<dbReference type="STRING" id="29321.AAV33_07670"/>
<evidence type="ECO:0000259" key="7">
    <source>
        <dbReference type="Pfam" id="PF03772"/>
    </source>
</evidence>
<sequence length="225" mass="21460">MSLAVLACYVAVVGAEPSVLRAAASGVVGLVAVLRGGRAAPLTALGVAVLALVLVDPDLACQWGFALSVAATLGIVALSPPLASALRAGTGWPPVCCRAMAVALAADVATAPLISAMTGRVSLVAVGANLLAGPAVAPVTVVGLLAALAASVPGLGALAAGLLLIAEPAAFWVATVARVAAGLPGAGVEVAPGVVAVAYGWLLFLVLCGRAGWAAGAVVLGAAAL</sequence>
<name>K0YGT2_9CORY</name>
<accession>K0YGT2</accession>
<evidence type="ECO:0000256" key="3">
    <source>
        <dbReference type="ARBA" id="ARBA00022692"/>
    </source>
</evidence>
<evidence type="ECO:0000256" key="2">
    <source>
        <dbReference type="ARBA" id="ARBA00022475"/>
    </source>
</evidence>
<proteinExistence type="predicted"/>
<dbReference type="AlphaFoldDB" id="K0YGT2"/>
<evidence type="ECO:0000256" key="5">
    <source>
        <dbReference type="ARBA" id="ARBA00023136"/>
    </source>
</evidence>
<dbReference type="Pfam" id="PF03772">
    <property type="entry name" value="Competence"/>
    <property type="match status" value="1"/>
</dbReference>
<dbReference type="eggNOG" id="COG0658">
    <property type="taxonomic scope" value="Bacteria"/>
</dbReference>
<evidence type="ECO:0000256" key="6">
    <source>
        <dbReference type="SAM" id="Phobius"/>
    </source>
</evidence>
<dbReference type="PANTHER" id="PTHR30619:SF1">
    <property type="entry name" value="RECOMBINATION PROTEIN 2"/>
    <property type="match status" value="1"/>
</dbReference>
<gene>
    <name evidence="8" type="ORF">HMPREF9719_00483</name>
</gene>
<dbReference type="GO" id="GO:0005886">
    <property type="term" value="C:plasma membrane"/>
    <property type="evidence" value="ECO:0007669"/>
    <property type="project" value="UniProtKB-SubCell"/>
</dbReference>
<keyword evidence="5 6" id="KW-0472">Membrane</keyword>
<keyword evidence="9" id="KW-1185">Reference proteome</keyword>
<feature type="domain" description="ComEC/Rec2-related protein" evidence="7">
    <location>
        <begin position="2"/>
        <end position="207"/>
    </location>
</feature>
<organism evidence="8 9">
    <name type="scientific">Corynebacterium otitidis ATCC 51513</name>
    <dbReference type="NCBI Taxonomy" id="883169"/>
    <lineage>
        <taxon>Bacteria</taxon>
        <taxon>Bacillati</taxon>
        <taxon>Actinomycetota</taxon>
        <taxon>Actinomycetes</taxon>
        <taxon>Mycobacteriales</taxon>
        <taxon>Corynebacteriaceae</taxon>
        <taxon>Corynebacterium</taxon>
    </lineage>
</organism>
<feature type="transmembrane region" description="Helical" evidence="6">
    <location>
        <begin position="123"/>
        <end position="148"/>
    </location>
</feature>
<evidence type="ECO:0000256" key="1">
    <source>
        <dbReference type="ARBA" id="ARBA00004651"/>
    </source>
</evidence>
<keyword evidence="4 6" id="KW-1133">Transmembrane helix</keyword>
<dbReference type="PANTHER" id="PTHR30619">
    <property type="entry name" value="DNA INTERNALIZATION/COMPETENCE PROTEIN COMEC/REC2"/>
    <property type="match status" value="1"/>
</dbReference>
<evidence type="ECO:0000313" key="9">
    <source>
        <dbReference type="Proteomes" id="UP000006078"/>
    </source>
</evidence>
<dbReference type="Proteomes" id="UP000006078">
    <property type="component" value="Unassembled WGS sequence"/>
</dbReference>
<feature type="transmembrane region" description="Helical" evidence="6">
    <location>
        <begin position="63"/>
        <end position="83"/>
    </location>
</feature>
<reference evidence="8 9" key="1">
    <citation type="submission" date="2012-08" db="EMBL/GenBank/DDBJ databases">
        <title>The Genome Sequence of Turicella otitidis ATCC 51513.</title>
        <authorList>
            <consortium name="The Broad Institute Genome Sequencing Platform"/>
            <person name="Earl A."/>
            <person name="Ward D."/>
            <person name="Feldgarden M."/>
            <person name="Gevers D."/>
            <person name="Huys G."/>
            <person name="Walker B."/>
            <person name="Young S.K."/>
            <person name="Zeng Q."/>
            <person name="Gargeya S."/>
            <person name="Fitzgerald M."/>
            <person name="Haas B."/>
            <person name="Abouelleil A."/>
            <person name="Alvarado L."/>
            <person name="Arachchi H.M."/>
            <person name="Berlin A.M."/>
            <person name="Chapman S.B."/>
            <person name="Goldberg J."/>
            <person name="Griggs A."/>
            <person name="Gujja S."/>
            <person name="Hansen M."/>
            <person name="Howarth C."/>
            <person name="Imamovic A."/>
            <person name="Larimer J."/>
            <person name="McCowen C."/>
            <person name="Montmayeur A."/>
            <person name="Murphy C."/>
            <person name="Neiman D."/>
            <person name="Pearson M."/>
            <person name="Priest M."/>
            <person name="Roberts A."/>
            <person name="Saif S."/>
            <person name="Shea T."/>
            <person name="Sisk P."/>
            <person name="Sykes S."/>
            <person name="Wortman J."/>
            <person name="Nusbaum C."/>
            <person name="Birren B."/>
        </authorList>
    </citation>
    <scope>NUCLEOTIDE SEQUENCE [LARGE SCALE GENOMIC DNA]</scope>
    <source>
        <strain evidence="8 9">ATCC 51513</strain>
    </source>
</reference>
<feature type="transmembrane region" description="Helical" evidence="6">
    <location>
        <begin position="155"/>
        <end position="181"/>
    </location>
</feature>
<evidence type="ECO:0000256" key="4">
    <source>
        <dbReference type="ARBA" id="ARBA00022989"/>
    </source>
</evidence>
<keyword evidence="2" id="KW-1003">Cell membrane</keyword>
<comment type="caution">
    <text evidence="8">The sequence shown here is derived from an EMBL/GenBank/DDBJ whole genome shotgun (WGS) entry which is preliminary data.</text>
</comment>
<dbReference type="HOGENOM" id="CLU_1232249_0_0_11"/>
<feature type="transmembrane region" description="Helical" evidence="6">
    <location>
        <begin position="38"/>
        <end position="56"/>
    </location>
</feature>
<protein>
    <recommendedName>
        <fullName evidence="7">ComEC/Rec2-related protein domain-containing protein</fullName>
    </recommendedName>
</protein>